<evidence type="ECO:0000313" key="1">
    <source>
        <dbReference type="EMBL" id="SIR86630.1"/>
    </source>
</evidence>
<comment type="caution">
    <text evidence="1">The sequence shown here is derived from an EMBL/GenBank/DDBJ whole genome shotgun (WGS) entry which is preliminary data.</text>
</comment>
<evidence type="ECO:0000313" key="2">
    <source>
        <dbReference type="Proteomes" id="UP000185829"/>
    </source>
</evidence>
<name>A0A9X8RCB6_9BACI</name>
<sequence length="79" mass="9438">MYIVSNYLNKFKYYIYEDSRSTGYPDRCSGDGYAKRFKTIEEAEEYVRKGHIYLKYDSPNFTIEEVIVKPVKNFTVEPE</sequence>
<dbReference type="Proteomes" id="UP000185829">
    <property type="component" value="Unassembled WGS sequence"/>
</dbReference>
<dbReference type="EMBL" id="FTMX01000006">
    <property type="protein sequence ID" value="SIR86630.1"/>
    <property type="molecule type" value="Genomic_DNA"/>
</dbReference>
<accession>A0A9X8RCB6</accession>
<reference evidence="1 2" key="1">
    <citation type="submission" date="2017-01" db="EMBL/GenBank/DDBJ databases">
        <authorList>
            <person name="Varghese N."/>
            <person name="Submissions S."/>
        </authorList>
    </citation>
    <scope>NUCLEOTIDE SEQUENCE [LARGE SCALE GENOMIC DNA]</scope>
    <source>
        <strain evidence="1 2">RUG2-6</strain>
    </source>
</reference>
<proteinExistence type="predicted"/>
<protein>
    <submittedName>
        <fullName evidence="1">Uncharacterized protein</fullName>
    </submittedName>
</protein>
<organism evidence="1 2">
    <name type="scientific">Peribacillus simplex</name>
    <dbReference type="NCBI Taxonomy" id="1478"/>
    <lineage>
        <taxon>Bacteria</taxon>
        <taxon>Bacillati</taxon>
        <taxon>Bacillota</taxon>
        <taxon>Bacilli</taxon>
        <taxon>Bacillales</taxon>
        <taxon>Bacillaceae</taxon>
        <taxon>Peribacillus</taxon>
    </lineage>
</organism>
<dbReference type="AlphaFoldDB" id="A0A9X8RCB6"/>
<dbReference type="RefSeq" id="WP_076370385.1">
    <property type="nucleotide sequence ID" value="NZ_FTMX01000006.1"/>
</dbReference>
<gene>
    <name evidence="1" type="ORF">SAMN05878482_106273</name>
</gene>